<evidence type="ECO:0000256" key="3">
    <source>
        <dbReference type="ARBA" id="ARBA00023065"/>
    </source>
</evidence>
<proteinExistence type="inferred from homology"/>
<evidence type="ECO:0000313" key="5">
    <source>
        <dbReference type="Proteomes" id="UP000009027"/>
    </source>
</evidence>
<dbReference type="Gene3D" id="3.30.2320.30">
    <property type="entry name" value="ATP synthase, E subunit, C-terminal"/>
    <property type="match status" value="1"/>
</dbReference>
<reference evidence="4 5" key="1">
    <citation type="journal article" date="2012" name="Proc. Natl. Acad. Sci. U.S.A.">
        <title>Antigenic diversity is generated by distinct evolutionary mechanisms in African trypanosome species.</title>
        <authorList>
            <person name="Jackson A.P."/>
            <person name="Berry A."/>
            <person name="Aslett M."/>
            <person name="Allison H.C."/>
            <person name="Burton P."/>
            <person name="Vavrova-Anderson J."/>
            <person name="Brown R."/>
            <person name="Browne H."/>
            <person name="Corton N."/>
            <person name="Hauser H."/>
            <person name="Gamble J."/>
            <person name="Gilderthorp R."/>
            <person name="Marcello L."/>
            <person name="McQuillan J."/>
            <person name="Otto T.D."/>
            <person name="Quail M.A."/>
            <person name="Sanders M.J."/>
            <person name="van Tonder A."/>
            <person name="Ginger M.L."/>
            <person name="Field M.C."/>
            <person name="Barry J.D."/>
            <person name="Hertz-Fowler C."/>
            <person name="Berriman M."/>
        </authorList>
    </citation>
    <scope>NUCLEOTIDE SEQUENCE</scope>
    <source>
        <strain evidence="4 5">Y486</strain>
    </source>
</reference>
<keyword evidence="3" id="KW-0406">Ion transport</keyword>
<protein>
    <submittedName>
        <fullName evidence="4">ATP synthase, putative</fullName>
    </submittedName>
</protein>
<comment type="similarity">
    <text evidence="1">Belongs to the V-ATPase E subunit family.</text>
</comment>
<dbReference type="Gene3D" id="6.10.250.1620">
    <property type="match status" value="1"/>
</dbReference>
<name>F9WKC9_TRYVY</name>
<accession>F9WKC9</accession>
<dbReference type="GO" id="GO:0046961">
    <property type="term" value="F:proton-transporting ATPase activity, rotational mechanism"/>
    <property type="evidence" value="ECO:0007669"/>
    <property type="project" value="InterPro"/>
</dbReference>
<sequence>MTEERQIQSMIDFIEREAQEKADELNSAAQEEYDVEKMRLVEAEKVKARATGEKKIKQVDVDRRVARANFSKIQRLRIMEEQSKIVDQLKENVKKKLLTFVKDTRRYSELLVKLIHEALLAVRANAVIHVCKDDESLVKNMLSDLKKWYEDKLGTPTSITLSKDYLSGEEAWGGVLVKSEDGHIVSNWALSRRMRKSLIDHVPSIRYYLFDSSYSF</sequence>
<dbReference type="AlphaFoldDB" id="F9WKC9"/>
<evidence type="ECO:0000256" key="1">
    <source>
        <dbReference type="ARBA" id="ARBA00005901"/>
    </source>
</evidence>
<dbReference type="GO" id="GO:0033178">
    <property type="term" value="C:proton-transporting two-sector ATPase complex, catalytic domain"/>
    <property type="evidence" value="ECO:0007669"/>
    <property type="project" value="InterPro"/>
</dbReference>
<dbReference type="Pfam" id="PF01991">
    <property type="entry name" value="vATP-synt_E"/>
    <property type="match status" value="1"/>
</dbReference>
<organism evidence="4 5">
    <name type="scientific">Trypanosoma vivax (strain Y486)</name>
    <dbReference type="NCBI Taxonomy" id="1055687"/>
    <lineage>
        <taxon>Eukaryota</taxon>
        <taxon>Discoba</taxon>
        <taxon>Euglenozoa</taxon>
        <taxon>Kinetoplastea</taxon>
        <taxon>Metakinetoplastina</taxon>
        <taxon>Trypanosomatida</taxon>
        <taxon>Trypanosomatidae</taxon>
        <taxon>Trypanosoma</taxon>
        <taxon>Duttonella</taxon>
    </lineage>
</organism>
<keyword evidence="5" id="KW-1185">Reference proteome</keyword>
<dbReference type="PANTHER" id="PTHR45715">
    <property type="entry name" value="ATPASE H+-TRANSPORTING V1 SUBUNIT E1A-RELATED"/>
    <property type="match status" value="1"/>
</dbReference>
<keyword evidence="2" id="KW-0813">Transport</keyword>
<dbReference type="VEuPathDB" id="TriTrypDB:TvY486_0005790"/>
<dbReference type="OMA" id="YISRDHQ"/>
<dbReference type="SUPFAM" id="SSF160527">
    <property type="entry name" value="V-type ATPase subunit E-like"/>
    <property type="match status" value="1"/>
</dbReference>
<dbReference type="InterPro" id="IPR038495">
    <property type="entry name" value="ATPase_E_C"/>
</dbReference>
<dbReference type="Proteomes" id="UP000009027">
    <property type="component" value="Unassembled WGS sequence"/>
</dbReference>
<dbReference type="InterPro" id="IPR002842">
    <property type="entry name" value="ATPase_V1_Esu"/>
</dbReference>
<gene>
    <name evidence="4" type="ORF">TvY486_0005790</name>
</gene>
<evidence type="ECO:0000313" key="4">
    <source>
        <dbReference type="EMBL" id="CCD17949.1"/>
    </source>
</evidence>
<dbReference type="EMBL" id="CAEX01000074">
    <property type="protein sequence ID" value="CCD17949.1"/>
    <property type="molecule type" value="Genomic_DNA"/>
</dbReference>
<evidence type="ECO:0000256" key="2">
    <source>
        <dbReference type="ARBA" id="ARBA00022448"/>
    </source>
</evidence>